<evidence type="ECO:0000313" key="2">
    <source>
        <dbReference type="EMBL" id="GAA50012.1"/>
    </source>
</evidence>
<dbReference type="Proteomes" id="UP000008909">
    <property type="component" value="Unassembled WGS sequence"/>
</dbReference>
<evidence type="ECO:0000256" key="1">
    <source>
        <dbReference type="SAM" id="MobiDB-lite"/>
    </source>
</evidence>
<organism evidence="2 3">
    <name type="scientific">Clonorchis sinensis</name>
    <name type="common">Chinese liver fluke</name>
    <dbReference type="NCBI Taxonomy" id="79923"/>
    <lineage>
        <taxon>Eukaryota</taxon>
        <taxon>Metazoa</taxon>
        <taxon>Spiralia</taxon>
        <taxon>Lophotrochozoa</taxon>
        <taxon>Platyhelminthes</taxon>
        <taxon>Trematoda</taxon>
        <taxon>Digenea</taxon>
        <taxon>Opisthorchiida</taxon>
        <taxon>Opisthorchiata</taxon>
        <taxon>Opisthorchiidae</taxon>
        <taxon>Clonorchis</taxon>
    </lineage>
</organism>
<dbReference type="EMBL" id="DF143006">
    <property type="protein sequence ID" value="GAA50012.1"/>
    <property type="molecule type" value="Genomic_DNA"/>
</dbReference>
<sequence length="305" mass="34621">MGCHTFPDWPDASNDADGLSRKVGDVKRFTLSRMCIQLNSLYRVQAPANKTRYQSNWDVQFKFRSRTSFSWTQSCVASSRIPITSSIDSGLDRTSPSRFKETLQYLAAKLSGRIPVHFNRDFLSDVSEDCTMIIKHEVFYTFVFIDVQMNVLKVWNAFGHCVGTPTESDEIRLQTVQLKYMASLMPNSPSSVDKPRGTASRRSTEQGTKSGPRKLERSMPIQYLRRSTIAQQYRSELAQQLSTCTGSASVDEAWQNVKEAMLAAFSAVCPTSPIRPQNHWISARSLSMIDARKSIQRVRRRTQIP</sequence>
<dbReference type="AlphaFoldDB" id="G7YAN6"/>
<proteinExistence type="predicted"/>
<name>G7YAN6_CLOSI</name>
<evidence type="ECO:0000313" key="3">
    <source>
        <dbReference type="Proteomes" id="UP000008909"/>
    </source>
</evidence>
<reference key="2">
    <citation type="submission" date="2011-10" db="EMBL/GenBank/DDBJ databases">
        <title>The genome and transcriptome sequence of Clonorchis sinensis provide insights into the carcinogenic liver fluke.</title>
        <authorList>
            <person name="Wang X."/>
            <person name="Huang Y."/>
            <person name="Chen W."/>
            <person name="Liu H."/>
            <person name="Guo L."/>
            <person name="Chen Y."/>
            <person name="Luo F."/>
            <person name="Zhou W."/>
            <person name="Sun J."/>
            <person name="Mao Q."/>
            <person name="Liang P."/>
            <person name="Zhou C."/>
            <person name="Tian Y."/>
            <person name="Men J."/>
            <person name="Lv X."/>
            <person name="Huang L."/>
            <person name="Zhou J."/>
            <person name="Hu Y."/>
            <person name="Li R."/>
            <person name="Zhang F."/>
            <person name="Lei H."/>
            <person name="Li X."/>
            <person name="Hu X."/>
            <person name="Liang C."/>
            <person name="Xu J."/>
            <person name="Wu Z."/>
            <person name="Yu X."/>
        </authorList>
    </citation>
    <scope>NUCLEOTIDE SEQUENCE</scope>
    <source>
        <strain>Henan</strain>
    </source>
</reference>
<accession>G7YAN6</accession>
<feature type="region of interest" description="Disordered" evidence="1">
    <location>
        <begin position="185"/>
        <end position="217"/>
    </location>
</feature>
<protein>
    <submittedName>
        <fullName evidence="2">Uncharacterized protein</fullName>
    </submittedName>
</protein>
<keyword evidence="3" id="KW-1185">Reference proteome</keyword>
<reference evidence="2" key="1">
    <citation type="journal article" date="2011" name="Genome Biol.">
        <title>The draft genome of the carcinogenic human liver fluke Clonorchis sinensis.</title>
        <authorList>
            <person name="Wang X."/>
            <person name="Chen W."/>
            <person name="Huang Y."/>
            <person name="Sun J."/>
            <person name="Men J."/>
            <person name="Liu H."/>
            <person name="Luo F."/>
            <person name="Guo L."/>
            <person name="Lv X."/>
            <person name="Deng C."/>
            <person name="Zhou C."/>
            <person name="Fan Y."/>
            <person name="Li X."/>
            <person name="Huang L."/>
            <person name="Hu Y."/>
            <person name="Liang C."/>
            <person name="Hu X."/>
            <person name="Xu J."/>
            <person name="Yu X."/>
        </authorList>
    </citation>
    <scope>NUCLEOTIDE SEQUENCE [LARGE SCALE GENOMIC DNA]</scope>
    <source>
        <strain evidence="2">Henan</strain>
    </source>
</reference>
<gene>
    <name evidence="2" type="ORF">CLF_103923</name>
</gene>